<dbReference type="InterPro" id="IPR016162">
    <property type="entry name" value="Ald_DH_N"/>
</dbReference>
<evidence type="ECO:0000256" key="3">
    <source>
        <dbReference type="ARBA" id="ARBA00023002"/>
    </source>
</evidence>
<organism evidence="7 8">
    <name type="scientific">Janibacter melonis</name>
    <dbReference type="NCBI Taxonomy" id="262209"/>
    <lineage>
        <taxon>Bacteria</taxon>
        <taxon>Bacillati</taxon>
        <taxon>Actinomycetota</taxon>
        <taxon>Actinomycetes</taxon>
        <taxon>Micrococcales</taxon>
        <taxon>Intrasporangiaceae</taxon>
        <taxon>Janibacter</taxon>
    </lineage>
</organism>
<dbReference type="FunFam" id="3.40.309.10:FF:000009">
    <property type="entry name" value="Aldehyde dehydrogenase A"/>
    <property type="match status" value="1"/>
</dbReference>
<dbReference type="CDD" id="cd07101">
    <property type="entry name" value="ALDH_SSADH2_GabD2"/>
    <property type="match status" value="1"/>
</dbReference>
<accession>A0A176QDC9</accession>
<dbReference type="NCBIfam" id="NF006916">
    <property type="entry name" value="PRK09407.1"/>
    <property type="match status" value="1"/>
</dbReference>
<name>A0A176QDC9_9MICO</name>
<feature type="domain" description="Aldehyde dehydrogenase" evidence="6">
    <location>
        <begin position="37"/>
        <end position="494"/>
    </location>
</feature>
<dbReference type="PANTHER" id="PTHR11699">
    <property type="entry name" value="ALDEHYDE DEHYDROGENASE-RELATED"/>
    <property type="match status" value="1"/>
</dbReference>
<evidence type="ECO:0000256" key="1">
    <source>
        <dbReference type="ARBA" id="ARBA00009986"/>
    </source>
</evidence>
<evidence type="ECO:0000256" key="4">
    <source>
        <dbReference type="ARBA" id="ARBA00039122"/>
    </source>
</evidence>
<dbReference type="STRING" id="262209.AWH69_06435"/>
<evidence type="ECO:0000313" key="7">
    <source>
        <dbReference type="EMBL" id="OAB87686.1"/>
    </source>
</evidence>
<dbReference type="Gene3D" id="3.40.605.10">
    <property type="entry name" value="Aldehyde Dehydrogenase, Chain A, domain 1"/>
    <property type="match status" value="1"/>
</dbReference>
<proteinExistence type="inferred from homology"/>
<dbReference type="FunFam" id="3.40.605.10:FF:000010">
    <property type="entry name" value="N-succinylglutamate 5-semialdehyde dehydrogenase"/>
    <property type="match status" value="1"/>
</dbReference>
<dbReference type="InterPro" id="IPR015590">
    <property type="entry name" value="Aldehyde_DH_dom"/>
</dbReference>
<comment type="caution">
    <text evidence="7">The sequence shown here is derived from an EMBL/GenBank/DDBJ whole genome shotgun (WGS) entry which is preliminary data.</text>
</comment>
<dbReference type="RefSeq" id="WP_068273298.1">
    <property type="nucleotide sequence ID" value="NZ_LQZG01000002.1"/>
</dbReference>
<dbReference type="SUPFAM" id="SSF53720">
    <property type="entry name" value="ALDH-like"/>
    <property type="match status" value="1"/>
</dbReference>
<dbReference type="Pfam" id="PF00171">
    <property type="entry name" value="Aldedh"/>
    <property type="match status" value="1"/>
</dbReference>
<keyword evidence="2" id="KW-0521">NADP</keyword>
<reference evidence="7 8" key="1">
    <citation type="submission" date="2016-01" db="EMBL/GenBank/DDBJ databases">
        <title>Janibacter melonis strain CD11_4 genome sequencing and assembly.</title>
        <authorList>
            <person name="Nair G.R."/>
            <person name="Kaur G."/>
            <person name="Chander A.M."/>
            <person name="Mayilraj S."/>
        </authorList>
    </citation>
    <scope>NUCLEOTIDE SEQUENCE [LARGE SCALE GENOMIC DNA]</scope>
    <source>
        <strain evidence="7 8">CD11-4</strain>
    </source>
</reference>
<dbReference type="EC" id="1.2.1.79" evidence="4"/>
<sequence>MTSEIIADPELDPTAAYAVDPARVRRLSARVVAAPRAQTFTRTSPMTGAPLAALPISTPEDVARAFASARAAQPRWAATTHDDRRRVMRRFHDLVLERQVELLDLVQLEAGKARLHAFEEVLDCAIAARHYAARAESYLAPTRHLGALPLLSQARTLHHPKGVVGIVSPWNYPLSLAVTDAIPALMAGNAVVLRPDEQGSLTALAGVELLREAGLPDGVLQVVLGPGGSTGQAVVDAGDYVCFTGSTATGRSVARSAAERLVSYSLELGGKNSVYVADDADLDRAVEGAVRACFSSAGQLCISAERVLVHDRIYDRFVPAFVGAVRALRLGTSLEYGYDMGSLVSQAQLDTVTEHVRDALAKGARVLAGGSARPDVGPFVFEPTVLDGVTSAMTCRDEETFGPLVSLYRVADDDAAVALANDTDYGLNASVWTRDVRRGRAVAARIRTGTVNVNEAYAAAWASMGAPMGGMKDSGVGRRHGAEGILKYTESQNVTAQHVLPIAPSMGLDQRRYAKVMTLGLRALKSVGLS</sequence>
<comment type="catalytic activity">
    <reaction evidence="5">
        <text>succinate semialdehyde + NADP(+) + H2O = succinate + NADPH + 2 H(+)</text>
        <dbReference type="Rhea" id="RHEA:13213"/>
        <dbReference type="ChEBI" id="CHEBI:15377"/>
        <dbReference type="ChEBI" id="CHEBI:15378"/>
        <dbReference type="ChEBI" id="CHEBI:30031"/>
        <dbReference type="ChEBI" id="CHEBI:57706"/>
        <dbReference type="ChEBI" id="CHEBI:57783"/>
        <dbReference type="ChEBI" id="CHEBI:58349"/>
        <dbReference type="EC" id="1.2.1.79"/>
    </reaction>
</comment>
<evidence type="ECO:0000259" key="6">
    <source>
        <dbReference type="Pfam" id="PF00171"/>
    </source>
</evidence>
<dbReference type="Gene3D" id="3.40.309.10">
    <property type="entry name" value="Aldehyde Dehydrogenase, Chain A, domain 2"/>
    <property type="match status" value="1"/>
</dbReference>
<keyword evidence="3" id="KW-0560">Oxidoreductase</keyword>
<dbReference type="GO" id="GO:0036243">
    <property type="term" value="F:succinate-semialdehyde dehydrogenase (NADP+) activity"/>
    <property type="evidence" value="ECO:0007669"/>
    <property type="project" value="UniProtKB-EC"/>
</dbReference>
<evidence type="ECO:0000256" key="5">
    <source>
        <dbReference type="ARBA" id="ARBA00048559"/>
    </source>
</evidence>
<keyword evidence="8" id="KW-1185">Reference proteome</keyword>
<protein>
    <recommendedName>
        <fullName evidence="4">succinate-semialdehyde dehydrogenase (NADP(+))</fullName>
        <ecNumber evidence="4">1.2.1.79</ecNumber>
    </recommendedName>
</protein>
<evidence type="ECO:0000313" key="8">
    <source>
        <dbReference type="Proteomes" id="UP000076976"/>
    </source>
</evidence>
<evidence type="ECO:0000256" key="2">
    <source>
        <dbReference type="ARBA" id="ARBA00022857"/>
    </source>
</evidence>
<dbReference type="EMBL" id="LQZG01000002">
    <property type="protein sequence ID" value="OAB87686.1"/>
    <property type="molecule type" value="Genomic_DNA"/>
</dbReference>
<dbReference type="Proteomes" id="UP000076976">
    <property type="component" value="Unassembled WGS sequence"/>
</dbReference>
<gene>
    <name evidence="7" type="primary">gabD2</name>
    <name evidence="7" type="ORF">AWH69_06435</name>
</gene>
<dbReference type="AlphaFoldDB" id="A0A176QDC9"/>
<comment type="similarity">
    <text evidence="1">Belongs to the aldehyde dehydrogenase family.</text>
</comment>
<dbReference type="InterPro" id="IPR016163">
    <property type="entry name" value="Ald_DH_C"/>
</dbReference>
<dbReference type="InterPro" id="IPR016161">
    <property type="entry name" value="Ald_DH/histidinol_DH"/>
</dbReference>